<sequence length="460" mass="50566">MATPPCFTAAAGTGVHLRPLRFPPHSPRPPRQLPALLLAGLLTTAAATAQAYDLRTSPYLFGDWGGLRTSLAERGVTLNLGYTGEAAHNFSGGQDKLTRYTDQWVFGATMDLDKLLGWHGGTFQMTITDRNGRNLGADAGIGNNMLIQEVYGRGQTWHMTQFWLNQSFLDNRVQWKIGRLTVGEDFASFSCDFQNLTFCGAQPGNLVGSYWVNWPTSQWATRLKVSTSEQTYVQAGVYQVNPNYVDDGYARRHGLSLDNPNGTTGALIPLEFGWLPAWNGLPGSYKFGAWYNTSNGADLYQDVNHASRGETGLAPRERNGQYGIYINFEQQVSGTAGGRGASVFLNFSQADRDTAAQDHQIALGLQYKGPFGQARDVIGVAVGATHNNGRYADYVRQQDQRLGTRTKVGDGYEYVAEAYYSWSPIPSIYLRPNLQYIRHPGGTSANHDAFIVGLKTGITF</sequence>
<dbReference type="GO" id="GO:0015288">
    <property type="term" value="F:porin activity"/>
    <property type="evidence" value="ECO:0007669"/>
    <property type="project" value="InterPro"/>
</dbReference>
<dbReference type="PANTHER" id="PTHR37944:SF1">
    <property type="entry name" value="PORIN B"/>
    <property type="match status" value="1"/>
</dbReference>
<name>A0A6S7EIW6_9BURK</name>
<evidence type="ECO:0000256" key="2">
    <source>
        <dbReference type="RuleBase" id="RU363072"/>
    </source>
</evidence>
<evidence type="ECO:0000313" key="4">
    <source>
        <dbReference type="Proteomes" id="UP000494203"/>
    </source>
</evidence>
<keyword evidence="4" id="KW-1185">Reference proteome</keyword>
<evidence type="ECO:0000313" key="3">
    <source>
        <dbReference type="EMBL" id="CAB3914404.1"/>
    </source>
</evidence>
<reference evidence="3 4" key="1">
    <citation type="submission" date="2020-04" db="EMBL/GenBank/DDBJ databases">
        <authorList>
            <person name="De Canck E."/>
        </authorList>
    </citation>
    <scope>NUCLEOTIDE SEQUENCE [LARGE SCALE GENOMIC DNA]</scope>
    <source>
        <strain evidence="3 4">LMG 26788</strain>
    </source>
</reference>
<dbReference type="InterPro" id="IPR007049">
    <property type="entry name" value="Carb-sel_porin_OprB"/>
</dbReference>
<dbReference type="AlphaFoldDB" id="A0A6S7EIW6"/>
<dbReference type="Pfam" id="PF04966">
    <property type="entry name" value="OprB"/>
    <property type="match status" value="1"/>
</dbReference>
<dbReference type="RefSeq" id="WP_175141865.1">
    <property type="nucleotide sequence ID" value="NZ_CADIKZ010000019.1"/>
</dbReference>
<dbReference type="PANTHER" id="PTHR37944">
    <property type="entry name" value="PORIN B"/>
    <property type="match status" value="1"/>
</dbReference>
<protein>
    <submittedName>
        <fullName evidence="3">Porin B</fullName>
    </submittedName>
</protein>
<dbReference type="InterPro" id="IPR052932">
    <property type="entry name" value="OprB_Porin"/>
</dbReference>
<accession>A0A6S7EIW6</accession>
<evidence type="ECO:0000256" key="1">
    <source>
        <dbReference type="ARBA" id="ARBA00008769"/>
    </source>
</evidence>
<gene>
    <name evidence="3" type="primary">oprB</name>
    <name evidence="3" type="ORF">LMG26788_04973</name>
</gene>
<proteinExistence type="inferred from homology"/>
<dbReference type="Gene3D" id="2.40.160.180">
    <property type="entry name" value="Carbohydrate-selective porin OprB"/>
    <property type="match status" value="1"/>
</dbReference>
<dbReference type="GO" id="GO:0008643">
    <property type="term" value="P:carbohydrate transport"/>
    <property type="evidence" value="ECO:0007669"/>
    <property type="project" value="InterPro"/>
</dbReference>
<organism evidence="3 4">
    <name type="scientific">Achromobacter pulmonis</name>
    <dbReference type="NCBI Taxonomy" id="1389932"/>
    <lineage>
        <taxon>Bacteria</taxon>
        <taxon>Pseudomonadati</taxon>
        <taxon>Pseudomonadota</taxon>
        <taxon>Betaproteobacteria</taxon>
        <taxon>Burkholderiales</taxon>
        <taxon>Alcaligenaceae</taxon>
        <taxon>Achromobacter</taxon>
    </lineage>
</organism>
<dbReference type="EMBL" id="CADIKZ010000019">
    <property type="protein sequence ID" value="CAB3914404.1"/>
    <property type="molecule type" value="Genomic_DNA"/>
</dbReference>
<dbReference type="GO" id="GO:0016020">
    <property type="term" value="C:membrane"/>
    <property type="evidence" value="ECO:0007669"/>
    <property type="project" value="InterPro"/>
</dbReference>
<dbReference type="Proteomes" id="UP000494203">
    <property type="component" value="Unassembled WGS sequence"/>
</dbReference>
<dbReference type="InterPro" id="IPR038673">
    <property type="entry name" value="OprB_sf"/>
</dbReference>
<comment type="similarity">
    <text evidence="1 2">Belongs to the OprB family.</text>
</comment>